<proteinExistence type="predicted"/>
<evidence type="ECO:0000313" key="2">
    <source>
        <dbReference type="EMBL" id="SVE33284.1"/>
    </source>
</evidence>
<evidence type="ECO:0000259" key="1">
    <source>
        <dbReference type="Pfam" id="PF17657"/>
    </source>
</evidence>
<name>A0A383CMD3_9ZZZZ</name>
<feature type="non-terminal residue" evidence="2">
    <location>
        <position position="239"/>
    </location>
</feature>
<dbReference type="Pfam" id="PF17657">
    <property type="entry name" value="DNA_pol3_finger"/>
    <property type="match status" value="1"/>
</dbReference>
<dbReference type="AlphaFoldDB" id="A0A383CMD3"/>
<dbReference type="InterPro" id="IPR004805">
    <property type="entry name" value="DnaE2/DnaE/PolC"/>
</dbReference>
<dbReference type="InterPro" id="IPR040982">
    <property type="entry name" value="DNA_pol3_finger"/>
</dbReference>
<dbReference type="PANTHER" id="PTHR32294:SF4">
    <property type="entry name" value="ERROR-PRONE DNA POLYMERASE"/>
    <property type="match status" value="1"/>
</dbReference>
<organism evidence="2">
    <name type="scientific">marine metagenome</name>
    <dbReference type="NCBI Taxonomy" id="408172"/>
    <lineage>
        <taxon>unclassified sequences</taxon>
        <taxon>metagenomes</taxon>
        <taxon>ecological metagenomes</taxon>
    </lineage>
</organism>
<reference evidence="2" key="1">
    <citation type="submission" date="2018-05" db="EMBL/GenBank/DDBJ databases">
        <authorList>
            <person name="Lanie J.A."/>
            <person name="Ng W.-L."/>
            <person name="Kazmierczak K.M."/>
            <person name="Andrzejewski T.M."/>
            <person name="Davidsen T.M."/>
            <person name="Wayne K.J."/>
            <person name="Tettelin H."/>
            <person name="Glass J.I."/>
            <person name="Rusch D."/>
            <person name="Podicherti R."/>
            <person name="Tsui H.-C.T."/>
            <person name="Winkler M.E."/>
        </authorList>
    </citation>
    <scope>NUCLEOTIDE SEQUENCE</scope>
</reference>
<feature type="domain" description="DNA polymerase III alpha subunit finger" evidence="1">
    <location>
        <begin position="35"/>
        <end position="200"/>
    </location>
</feature>
<feature type="non-terminal residue" evidence="2">
    <location>
        <position position="1"/>
    </location>
</feature>
<dbReference type="EMBL" id="UINC01210011">
    <property type="protein sequence ID" value="SVE33284.1"/>
    <property type="molecule type" value="Genomic_DNA"/>
</dbReference>
<dbReference type="PANTHER" id="PTHR32294">
    <property type="entry name" value="DNA POLYMERASE III SUBUNIT ALPHA"/>
    <property type="match status" value="1"/>
</dbReference>
<gene>
    <name evidence="2" type="ORF">METZ01_LOCUS486138</name>
</gene>
<accession>A0A383CMD3</accession>
<dbReference type="GO" id="GO:0008408">
    <property type="term" value="F:3'-5' exonuclease activity"/>
    <property type="evidence" value="ECO:0007669"/>
    <property type="project" value="InterPro"/>
</dbReference>
<protein>
    <recommendedName>
        <fullName evidence="1">DNA polymerase III alpha subunit finger domain-containing protein</fullName>
    </recommendedName>
</protein>
<dbReference type="GO" id="GO:0006260">
    <property type="term" value="P:DNA replication"/>
    <property type="evidence" value="ECO:0007669"/>
    <property type="project" value="InterPro"/>
</dbReference>
<sequence>VQPGGMDGRYICQWDRDSVNDADFVKIDLLALGALSQMQEALQLIEEHSGEFIDLSRIRFDDMDVYKTIHQADTIGIFQIESAAQMQTVVRLQPVTLQEMAYQVAAVRPGVGINYGISQFIERYRGRVDWDYDHPLEEHALRRTKGVILYQDQVNELAVSVAGFRYKDGDELRRAFSRKNNDRLLRAYWDKFRQGAAEKGVTKEVARKIFRKFSGQYMFPESHAYAFGITAYQMSWLKF</sequence>